<comment type="caution">
    <text evidence="2">The sequence shown here is derived from an EMBL/GenBank/DDBJ whole genome shotgun (WGS) entry which is preliminary data.</text>
</comment>
<protein>
    <submittedName>
        <fullName evidence="2">Collagen adhesion protein</fullName>
    </submittedName>
</protein>
<evidence type="ECO:0000259" key="1">
    <source>
        <dbReference type="Pfam" id="PF17802"/>
    </source>
</evidence>
<organism evidence="2">
    <name type="scientific">human gut metagenome</name>
    <dbReference type="NCBI Taxonomy" id="408170"/>
    <lineage>
        <taxon>unclassified sequences</taxon>
        <taxon>metagenomes</taxon>
        <taxon>organismal metagenomes</taxon>
    </lineage>
</organism>
<dbReference type="InterPro" id="IPR041033">
    <property type="entry name" value="SpaA_PFL_dom_1"/>
</dbReference>
<sequence>MQVEIHSDYEKAYQAGVTNKYKKASIRIEKYDGYSADGNAHGEANLDGAKFQLYADAECQTKATVYDASGNAKTAGEYTIKDKKCTTDYLRSGVKYYLKETVAPKGYVLSDEVKEIQVDASAEVNEFTVELKTEKYPNTPILGKVAIQKYYSDVDTGLLEPEANTTFQVYLKNKGSYDQCTDYERATIKTDRNGYAVTGNLYYGTYVVHQVDSGDVDAIHVNDFEVAVTENGKVYTYPLNNKLFKAYLKS</sequence>
<dbReference type="Pfam" id="PF17802">
    <property type="entry name" value="SpaA"/>
    <property type="match status" value="1"/>
</dbReference>
<gene>
    <name evidence="2" type="ORF">LEA_02091</name>
</gene>
<dbReference type="AlphaFoldDB" id="K1UC56"/>
<dbReference type="Gene3D" id="2.60.40.10">
    <property type="entry name" value="Immunoglobulins"/>
    <property type="match status" value="2"/>
</dbReference>
<dbReference type="InterPro" id="IPR013783">
    <property type="entry name" value="Ig-like_fold"/>
</dbReference>
<reference evidence="2" key="1">
    <citation type="journal article" date="2013" name="Environ. Microbiol.">
        <title>Microbiota from the distal guts of lean and obese adolescents exhibit partial functional redundancy besides clear differences in community structure.</title>
        <authorList>
            <person name="Ferrer M."/>
            <person name="Ruiz A."/>
            <person name="Lanza F."/>
            <person name="Haange S.B."/>
            <person name="Oberbach A."/>
            <person name="Till H."/>
            <person name="Bargiela R."/>
            <person name="Campoy C."/>
            <person name="Segura M.T."/>
            <person name="Richter M."/>
            <person name="von Bergen M."/>
            <person name="Seifert J."/>
            <person name="Suarez A."/>
        </authorList>
    </citation>
    <scope>NUCLEOTIDE SEQUENCE</scope>
</reference>
<feature type="domain" description="SpaA-like prealbumin fold" evidence="1">
    <location>
        <begin position="40"/>
        <end position="128"/>
    </location>
</feature>
<name>K1UC56_9ZZZZ</name>
<proteinExistence type="predicted"/>
<accession>K1UC56</accession>
<evidence type="ECO:0000313" key="2">
    <source>
        <dbReference type="EMBL" id="EKC79768.1"/>
    </source>
</evidence>
<dbReference type="EMBL" id="AJWY01001446">
    <property type="protein sequence ID" value="EKC79768.1"/>
    <property type="molecule type" value="Genomic_DNA"/>
</dbReference>